<dbReference type="EMBL" id="BAOQ01000006">
    <property type="protein sequence ID" value="GAC82853.1"/>
    <property type="molecule type" value="Genomic_DNA"/>
</dbReference>
<proteinExistence type="predicted"/>
<evidence type="ECO:0000259" key="1">
    <source>
        <dbReference type="Pfam" id="PF09899"/>
    </source>
</evidence>
<accession>A0ABQ0IGY5</accession>
<comment type="caution">
    <text evidence="2">The sequence shown here is derived from an EMBL/GenBank/DDBJ whole genome shotgun (WGS) entry which is preliminary data.</text>
</comment>
<gene>
    <name evidence="2" type="ORF">GP2_006_00080</name>
</gene>
<protein>
    <recommendedName>
        <fullName evidence="1">DUF2126 domain-containing protein</fullName>
    </recommendedName>
</protein>
<evidence type="ECO:0000313" key="2">
    <source>
        <dbReference type="EMBL" id="GAC82853.1"/>
    </source>
</evidence>
<dbReference type="Proteomes" id="UP000035021">
    <property type="component" value="Unassembled WGS sequence"/>
</dbReference>
<dbReference type="InterPro" id="IPR018667">
    <property type="entry name" value="DUF2126"/>
</dbReference>
<feature type="domain" description="DUF2126" evidence="1">
    <location>
        <begin position="1"/>
        <end position="69"/>
    </location>
</feature>
<evidence type="ECO:0000313" key="3">
    <source>
        <dbReference type="Proteomes" id="UP000035021"/>
    </source>
</evidence>
<reference evidence="2 3" key="1">
    <citation type="submission" date="2013-02" db="EMBL/GenBank/DDBJ databases">
        <title>Whole genome shotgun sequence of Gordonia paraffinivorans NBRC 108238.</title>
        <authorList>
            <person name="Isaki-Nakamura S."/>
            <person name="Hosoyama A."/>
            <person name="Tsuchikane K."/>
            <person name="Ando Y."/>
            <person name="Baba S."/>
            <person name="Ohji S."/>
            <person name="Hamada M."/>
            <person name="Tamura T."/>
            <person name="Yamazoe A."/>
            <person name="Yamazaki S."/>
            <person name="Fujita N."/>
        </authorList>
    </citation>
    <scope>NUCLEOTIDE SEQUENCE [LARGE SCALE GENOMIC DNA]</scope>
    <source>
        <strain evidence="2 3">NBRC 108238</strain>
    </source>
</reference>
<sequence>MGGATYHVVHPGGRAYDRPPVNAVEAESRRNGRFEASGHTSGTVDVGLLRERQVRQAIDFGIPGILDLRRARTVLR</sequence>
<keyword evidence="3" id="KW-1185">Reference proteome</keyword>
<organism evidence="2 3">
    <name type="scientific">Gordonia paraffinivorans NBRC 108238</name>
    <dbReference type="NCBI Taxonomy" id="1223543"/>
    <lineage>
        <taxon>Bacteria</taxon>
        <taxon>Bacillati</taxon>
        <taxon>Actinomycetota</taxon>
        <taxon>Actinomycetes</taxon>
        <taxon>Mycobacteriales</taxon>
        <taxon>Gordoniaceae</taxon>
        <taxon>Gordonia</taxon>
    </lineage>
</organism>
<name>A0ABQ0IGY5_9ACTN</name>
<dbReference type="Pfam" id="PF09899">
    <property type="entry name" value="DUF2126"/>
    <property type="match status" value="1"/>
</dbReference>